<dbReference type="GO" id="GO:0006635">
    <property type="term" value="P:fatty acid beta-oxidation"/>
    <property type="evidence" value="ECO:0007669"/>
    <property type="project" value="TreeGrafter"/>
</dbReference>
<dbReference type="GO" id="GO:0005782">
    <property type="term" value="C:peroxisomal matrix"/>
    <property type="evidence" value="ECO:0007669"/>
    <property type="project" value="TreeGrafter"/>
</dbReference>
<dbReference type="STRING" id="703135.A0A2A9P168"/>
<evidence type="ECO:0008006" key="6">
    <source>
        <dbReference type="Google" id="ProtNLM"/>
    </source>
</evidence>
<dbReference type="OrthoDB" id="448450at2759"/>
<dbReference type="SUPFAM" id="SSF52096">
    <property type="entry name" value="ClpP/crotonase"/>
    <property type="match status" value="1"/>
</dbReference>
<dbReference type="AlphaFoldDB" id="A0A2A9P168"/>
<evidence type="ECO:0000313" key="4">
    <source>
        <dbReference type="EMBL" id="PFH54396.1"/>
    </source>
</evidence>
<evidence type="ECO:0000256" key="3">
    <source>
        <dbReference type="ARBA" id="ARBA00023235"/>
    </source>
</evidence>
<dbReference type="InterPro" id="IPR001753">
    <property type="entry name" value="Enoyl-CoA_hydra/iso"/>
</dbReference>
<dbReference type="GO" id="GO:0004165">
    <property type="term" value="F:delta(3)-delta(2)-enoyl-CoA isomerase activity"/>
    <property type="evidence" value="ECO:0007669"/>
    <property type="project" value="UniProtKB-ARBA"/>
</dbReference>
<keyword evidence="5" id="KW-1185">Reference proteome</keyword>
<keyword evidence="2" id="KW-0576">Peroxisome</keyword>
<comment type="subcellular location">
    <subcellularLocation>
        <location evidence="1">Peroxisome</location>
    </subcellularLocation>
</comment>
<proteinExistence type="predicted"/>
<dbReference type="InterPro" id="IPR029045">
    <property type="entry name" value="ClpP/crotonase-like_dom_sf"/>
</dbReference>
<dbReference type="PANTHER" id="PTHR43684">
    <property type="match status" value="1"/>
</dbReference>
<keyword evidence="3" id="KW-0413">Isomerase</keyword>
<dbReference type="Gene3D" id="3.90.226.10">
    <property type="entry name" value="2-enoyl-CoA Hydratase, Chain A, domain 1"/>
    <property type="match status" value="1"/>
</dbReference>
<name>A0A2A9P168_9AGAR</name>
<reference evidence="4 5" key="1">
    <citation type="submission" date="2014-02" db="EMBL/GenBank/DDBJ databases">
        <title>Transposable element dynamics among asymbiotic and ectomycorrhizal Amanita fungi.</title>
        <authorList>
            <consortium name="DOE Joint Genome Institute"/>
            <person name="Hess J."/>
            <person name="Skrede I."/>
            <person name="Wolfe B."/>
            <person name="LaButti K."/>
            <person name="Ohm R.A."/>
            <person name="Grigoriev I.V."/>
            <person name="Pringle A."/>
        </authorList>
    </citation>
    <scope>NUCLEOTIDE SEQUENCE [LARGE SCALE GENOMIC DNA]</scope>
    <source>
        <strain evidence="4 5">SKay4041</strain>
    </source>
</reference>
<accession>A0A2A9P168</accession>
<evidence type="ECO:0000313" key="5">
    <source>
        <dbReference type="Proteomes" id="UP000242287"/>
    </source>
</evidence>
<dbReference type="InterPro" id="IPR051053">
    <property type="entry name" value="ECH/Chromodomain_protein"/>
</dbReference>
<organism evidence="4 5">
    <name type="scientific">Amanita thiersii Skay4041</name>
    <dbReference type="NCBI Taxonomy" id="703135"/>
    <lineage>
        <taxon>Eukaryota</taxon>
        <taxon>Fungi</taxon>
        <taxon>Dikarya</taxon>
        <taxon>Basidiomycota</taxon>
        <taxon>Agaricomycotina</taxon>
        <taxon>Agaricomycetes</taxon>
        <taxon>Agaricomycetidae</taxon>
        <taxon>Agaricales</taxon>
        <taxon>Pluteineae</taxon>
        <taxon>Amanitaceae</taxon>
        <taxon>Amanita</taxon>
    </lineage>
</organism>
<dbReference type="PANTHER" id="PTHR43684:SF1">
    <property type="entry name" value="ENOYL-COA DELTA ISOMERASE 2"/>
    <property type="match status" value="1"/>
</dbReference>
<gene>
    <name evidence="4" type="ORF">AMATHDRAFT_135442</name>
</gene>
<protein>
    <recommendedName>
        <fullName evidence="6">Enoyl-CoA hydratase</fullName>
    </recommendedName>
</protein>
<dbReference type="EMBL" id="KZ301970">
    <property type="protein sequence ID" value="PFH54396.1"/>
    <property type="molecule type" value="Genomic_DNA"/>
</dbReference>
<evidence type="ECO:0000256" key="2">
    <source>
        <dbReference type="ARBA" id="ARBA00023140"/>
    </source>
</evidence>
<dbReference type="Pfam" id="PF00378">
    <property type="entry name" value="ECH_1"/>
    <property type="match status" value="1"/>
</dbReference>
<evidence type="ECO:0000256" key="1">
    <source>
        <dbReference type="ARBA" id="ARBA00004275"/>
    </source>
</evidence>
<dbReference type="Proteomes" id="UP000242287">
    <property type="component" value="Unassembled WGS sequence"/>
</dbReference>
<dbReference type="CDD" id="cd06558">
    <property type="entry name" value="crotonase-like"/>
    <property type="match status" value="1"/>
</dbReference>
<sequence length="279" mass="30445">MSTVRVDILEGIATITLDRPKSLNALTRQGKNSANYCIFLVLLNYDAFATALRDIDKRDDVVVTVWQAMGSWFCAGTDVKGSSSTNVDFIGDERKAFVQAVAHSTTDCGRALYSHSKVLVAALNGPVMALLGHFDFIYSLPNAWLSLPFSFLGIVAEGGASVTFVNKMGLAKASEVLIWGKKKGAQELLECGFINEIYPAQPTESFHAAVRKHVLDDLGGLDTTSVLVMKKLIKTGLNEKNNPDAVNLRESYEQAARFASGSPSERFARIAKKEIKHKL</sequence>